<reference evidence="1" key="2">
    <citation type="submission" date="2022-06" db="UniProtKB">
        <authorList>
            <consortium name="EnsemblMetazoa"/>
        </authorList>
    </citation>
    <scope>IDENTIFICATION</scope>
</reference>
<dbReference type="EMBL" id="CMVM020000380">
    <property type="status" value="NOT_ANNOTATED_CDS"/>
    <property type="molecule type" value="Genomic_DNA"/>
</dbReference>
<accession>A0A8R1TL33</accession>
<name>A0A8R1TL33_ONCVO</name>
<evidence type="ECO:0000313" key="2">
    <source>
        <dbReference type="Proteomes" id="UP000024404"/>
    </source>
</evidence>
<sequence>MLVRTIERKILEKYNQDVENITCQNKSEDKWNREKVRGWCFIWHVFGKTGSETEQAILSILKKT</sequence>
<keyword evidence="2" id="KW-1185">Reference proteome</keyword>
<evidence type="ECO:0000313" key="1">
    <source>
        <dbReference type="EnsemblMetazoa" id="OVOC11597.1"/>
    </source>
</evidence>
<dbReference type="EnsemblMetazoa" id="OVOC11597.1">
    <property type="protein sequence ID" value="OVOC11597.1"/>
    <property type="gene ID" value="WBGene00248406"/>
</dbReference>
<protein>
    <submittedName>
        <fullName evidence="1">Uncharacterized protein</fullName>
    </submittedName>
</protein>
<reference evidence="2" key="1">
    <citation type="submission" date="2013-10" db="EMBL/GenBank/DDBJ databases">
        <title>Genome sequencing of Onchocerca volvulus.</title>
        <authorList>
            <person name="Cotton J."/>
            <person name="Tsai J."/>
            <person name="Stanley E."/>
            <person name="Tracey A."/>
            <person name="Holroyd N."/>
            <person name="Lustigman S."/>
            <person name="Berriman M."/>
        </authorList>
    </citation>
    <scope>NUCLEOTIDE SEQUENCE</scope>
</reference>
<dbReference type="Proteomes" id="UP000024404">
    <property type="component" value="Unassembled WGS sequence"/>
</dbReference>
<organism evidence="1 2">
    <name type="scientific">Onchocerca volvulus</name>
    <dbReference type="NCBI Taxonomy" id="6282"/>
    <lineage>
        <taxon>Eukaryota</taxon>
        <taxon>Metazoa</taxon>
        <taxon>Ecdysozoa</taxon>
        <taxon>Nematoda</taxon>
        <taxon>Chromadorea</taxon>
        <taxon>Rhabditida</taxon>
        <taxon>Spirurina</taxon>
        <taxon>Spiruromorpha</taxon>
        <taxon>Filarioidea</taxon>
        <taxon>Onchocercidae</taxon>
        <taxon>Onchocerca</taxon>
    </lineage>
</organism>
<dbReference type="AlphaFoldDB" id="A0A8R1TL33"/>
<proteinExistence type="predicted"/>